<evidence type="ECO:0000256" key="10">
    <source>
        <dbReference type="ARBA" id="ARBA00022839"/>
    </source>
</evidence>
<feature type="compositionally biased region" description="Polar residues" evidence="17">
    <location>
        <begin position="432"/>
        <end position="441"/>
    </location>
</feature>
<dbReference type="Pfam" id="PF00867">
    <property type="entry name" value="XPG_I"/>
    <property type="match status" value="1"/>
</dbReference>
<dbReference type="GO" id="GO:0035312">
    <property type="term" value="F:5'-3' DNA exonuclease activity"/>
    <property type="evidence" value="ECO:0007669"/>
    <property type="project" value="InterPro"/>
</dbReference>
<dbReference type="GO" id="GO:0006281">
    <property type="term" value="P:DNA repair"/>
    <property type="evidence" value="ECO:0007669"/>
    <property type="project" value="UniProtKB-KW"/>
</dbReference>
<dbReference type="SUPFAM" id="SSF47807">
    <property type="entry name" value="5' to 3' exonuclease, C-terminal subdomain"/>
    <property type="match status" value="1"/>
</dbReference>
<evidence type="ECO:0000256" key="16">
    <source>
        <dbReference type="ARBA" id="ARBA00060210"/>
    </source>
</evidence>
<dbReference type="GO" id="GO:0005634">
    <property type="term" value="C:nucleus"/>
    <property type="evidence" value="ECO:0007669"/>
    <property type="project" value="UniProtKB-SubCell"/>
</dbReference>
<evidence type="ECO:0000256" key="9">
    <source>
        <dbReference type="ARBA" id="ARBA00022801"/>
    </source>
</evidence>
<dbReference type="InterPro" id="IPR006085">
    <property type="entry name" value="XPG_DNA_repair_N"/>
</dbReference>
<feature type="region of interest" description="Disordered" evidence="17">
    <location>
        <begin position="533"/>
        <end position="557"/>
    </location>
</feature>
<dbReference type="Pfam" id="PF00752">
    <property type="entry name" value="XPG_N"/>
    <property type="match status" value="1"/>
</dbReference>
<dbReference type="InterPro" id="IPR036279">
    <property type="entry name" value="5-3_exonuclease_C_sf"/>
</dbReference>
<proteinExistence type="inferred from homology"/>
<dbReference type="InterPro" id="IPR006086">
    <property type="entry name" value="XPG-I_dom"/>
</dbReference>
<dbReference type="AlphaFoldDB" id="A0A8J5HIB4"/>
<name>A0A8J5HIB4_ZINOF</name>
<comment type="subcellular location">
    <subcellularLocation>
        <location evidence="2">Nucleus</location>
    </subcellularLocation>
</comment>
<dbReference type="SMART" id="SM00485">
    <property type="entry name" value="XPGN"/>
    <property type="match status" value="1"/>
</dbReference>
<feature type="region of interest" description="Disordered" evidence="17">
    <location>
        <begin position="400"/>
        <end position="456"/>
    </location>
</feature>
<dbReference type="PANTHER" id="PTHR11081">
    <property type="entry name" value="FLAP ENDONUCLEASE FAMILY MEMBER"/>
    <property type="match status" value="1"/>
</dbReference>
<evidence type="ECO:0000313" key="21">
    <source>
        <dbReference type="Proteomes" id="UP000734854"/>
    </source>
</evidence>
<keyword evidence="11" id="KW-0460">Magnesium</keyword>
<evidence type="ECO:0000259" key="19">
    <source>
        <dbReference type="SMART" id="SM00485"/>
    </source>
</evidence>
<evidence type="ECO:0000256" key="5">
    <source>
        <dbReference type="ARBA" id="ARBA00022722"/>
    </source>
</evidence>
<dbReference type="GO" id="GO:0003677">
    <property type="term" value="F:DNA binding"/>
    <property type="evidence" value="ECO:0007669"/>
    <property type="project" value="UniProtKB-KW"/>
</dbReference>
<dbReference type="InterPro" id="IPR006084">
    <property type="entry name" value="XPG/Rad2"/>
</dbReference>
<evidence type="ECO:0000256" key="7">
    <source>
        <dbReference type="ARBA" id="ARBA00022763"/>
    </source>
</evidence>
<comment type="caution">
    <text evidence="20">The sequence shown here is derived from an EMBL/GenBank/DDBJ whole genome shotgun (WGS) entry which is preliminary data.</text>
</comment>
<dbReference type="SMART" id="SM00484">
    <property type="entry name" value="XPGI"/>
    <property type="match status" value="1"/>
</dbReference>
<dbReference type="EMBL" id="JACMSC010000006">
    <property type="protein sequence ID" value="KAG6517041.1"/>
    <property type="molecule type" value="Genomic_DNA"/>
</dbReference>
<accession>A0A8J5HIB4</accession>
<evidence type="ECO:0000259" key="18">
    <source>
        <dbReference type="SMART" id="SM00484"/>
    </source>
</evidence>
<dbReference type="PRINTS" id="PR00853">
    <property type="entry name" value="XPGRADSUPER"/>
</dbReference>
<evidence type="ECO:0000256" key="15">
    <source>
        <dbReference type="ARBA" id="ARBA00023242"/>
    </source>
</evidence>
<keyword evidence="10" id="KW-0269">Exonuclease</keyword>
<evidence type="ECO:0000256" key="11">
    <source>
        <dbReference type="ARBA" id="ARBA00022842"/>
    </source>
</evidence>
<keyword evidence="15" id="KW-0539">Nucleus</keyword>
<dbReference type="PANTHER" id="PTHR11081:SF65">
    <property type="entry name" value="DNA DAMAGE-INDUCIBLE PROTEIN DIN7-RELATED"/>
    <property type="match status" value="1"/>
</dbReference>
<dbReference type="Gene3D" id="1.10.150.20">
    <property type="entry name" value="5' to 3' exonuclease, C-terminal subdomain"/>
    <property type="match status" value="1"/>
</dbReference>
<feature type="compositionally biased region" description="Basic and acidic residues" evidence="17">
    <location>
        <begin position="446"/>
        <end position="456"/>
    </location>
</feature>
<evidence type="ECO:0000256" key="1">
    <source>
        <dbReference type="ARBA" id="ARBA00001946"/>
    </source>
</evidence>
<evidence type="ECO:0000256" key="13">
    <source>
        <dbReference type="ARBA" id="ARBA00023125"/>
    </source>
</evidence>
<keyword evidence="7" id="KW-0227">DNA damage</keyword>
<keyword evidence="8" id="KW-0228">DNA excision</keyword>
<keyword evidence="5" id="KW-0540">Nuclease</keyword>
<keyword evidence="14" id="KW-0234">DNA repair</keyword>
<dbReference type="InterPro" id="IPR008918">
    <property type="entry name" value="HhH2"/>
</dbReference>
<dbReference type="GO" id="GO:0017108">
    <property type="term" value="F:5'-flap endonuclease activity"/>
    <property type="evidence" value="ECO:0007669"/>
    <property type="project" value="TreeGrafter"/>
</dbReference>
<gene>
    <name evidence="20" type="ORF">ZIOFF_020418</name>
</gene>
<dbReference type="InterPro" id="IPR044752">
    <property type="entry name" value="PIN-like_EXO1"/>
</dbReference>
<evidence type="ECO:0000313" key="20">
    <source>
        <dbReference type="EMBL" id="KAG6517041.1"/>
    </source>
</evidence>
<dbReference type="GO" id="GO:0046872">
    <property type="term" value="F:metal ion binding"/>
    <property type="evidence" value="ECO:0007669"/>
    <property type="project" value="UniProtKB-KW"/>
</dbReference>
<keyword evidence="21" id="KW-1185">Reference proteome</keyword>
<evidence type="ECO:0000256" key="2">
    <source>
        <dbReference type="ARBA" id="ARBA00004123"/>
    </source>
</evidence>
<dbReference type="CDD" id="cd09908">
    <property type="entry name" value="H3TH_EXO1"/>
    <property type="match status" value="1"/>
</dbReference>
<feature type="domain" description="XPG-I" evidence="18">
    <location>
        <begin position="138"/>
        <end position="208"/>
    </location>
</feature>
<organism evidence="20 21">
    <name type="scientific">Zingiber officinale</name>
    <name type="common">Ginger</name>
    <name type="synonym">Amomum zingiber</name>
    <dbReference type="NCBI Taxonomy" id="94328"/>
    <lineage>
        <taxon>Eukaryota</taxon>
        <taxon>Viridiplantae</taxon>
        <taxon>Streptophyta</taxon>
        <taxon>Embryophyta</taxon>
        <taxon>Tracheophyta</taxon>
        <taxon>Spermatophyta</taxon>
        <taxon>Magnoliopsida</taxon>
        <taxon>Liliopsida</taxon>
        <taxon>Zingiberales</taxon>
        <taxon>Zingiberaceae</taxon>
        <taxon>Zingiber</taxon>
    </lineage>
</organism>
<comment type="cofactor">
    <cofactor evidence="1">
        <name>Mg(2+)</name>
        <dbReference type="ChEBI" id="CHEBI:18420"/>
    </cofactor>
</comment>
<feature type="domain" description="XPG N-terminal" evidence="19">
    <location>
        <begin position="1"/>
        <end position="99"/>
    </location>
</feature>
<sequence length="688" mass="76540">MGIQGLLPLLKSIMAPIHVEELRGQAVAVDAYSWLHKGAFCCATQLCKGLPTSKHIEYCMHRVNLLRHHGVKPILVFDGGNLPTKIVQETKRSRARKENLARAMEHEAMGNSSAAFDCYQKAVDISPAIALELIQVLKLEKVDYIVAPYEADAQMTFLSINKLVDAVITEDSDLIPFGCSRIIFKMDKFGHGVEFQDSKLRKNKDLDLTGFTKQMMLEMCILSGCDYLPSLPGMGLKRAHALVKRLKSYENVIKHLKYSAVSIPSSFEEMFKKAIWAFQHQRVYDPAKEDLVHLLEPPQCPFEDLDFLGPYPTFVIYSLAYILSNIDLAKGIAKGDIDPMTKMPFQVNSVENTSMLNGSYPVQQSVSSSEKRRLELPVQKNFEKGLASVEARRKFRAPKVMQKDLVTPDSSSPSSGTCSSGPPASAKDATCYMSSTQSTPVDQDDKDGSGPEDHVTEPAMETMEDKFLNPIQKQDVNRLTVHGPQMSSSRCKPFLTSHKEKTSHQATSVVDETRVPTNRKVIVRSSYFKHKPSDINTLHRPNDGATDGNENNDCIPGGYPVKKRKLSEDENQPPILVMNQENLPSKNARTSVHHGEDNQVSRLNNNGAMVREGGKFGCDISHVNNYTSVAERSMDRFAALMSSFRYTQSSARASGLRAPLKDVQNSSSSARRKAVPIAIEEFSYASQK</sequence>
<comment type="function">
    <text evidence="16">Putative 5'-&gt;3' double-stranded DNA exonuclease which may also contain a cryptic 3'-&gt;5' double-stranded DNA exonuclease activity. May be involved in DNA mismatch repair (MMR).</text>
</comment>
<dbReference type="Proteomes" id="UP000734854">
    <property type="component" value="Unassembled WGS sequence"/>
</dbReference>
<dbReference type="FunFam" id="3.40.50.1010:FF:000002">
    <property type="entry name" value="Exonuclease 1, putative"/>
    <property type="match status" value="1"/>
</dbReference>
<dbReference type="InterPro" id="IPR037315">
    <property type="entry name" value="EXO1_H3TH"/>
</dbReference>
<evidence type="ECO:0000256" key="8">
    <source>
        <dbReference type="ARBA" id="ARBA00022769"/>
    </source>
</evidence>
<dbReference type="FunFam" id="1.10.150.20:FF:000011">
    <property type="entry name" value="exonuclease 1"/>
    <property type="match status" value="1"/>
</dbReference>
<dbReference type="Gene3D" id="3.40.50.1010">
    <property type="entry name" value="5'-nuclease"/>
    <property type="match status" value="1"/>
</dbReference>
<keyword evidence="9" id="KW-0378">Hydrolase</keyword>
<evidence type="ECO:0000256" key="12">
    <source>
        <dbReference type="ARBA" id="ARBA00022881"/>
    </source>
</evidence>
<evidence type="ECO:0000256" key="6">
    <source>
        <dbReference type="ARBA" id="ARBA00022723"/>
    </source>
</evidence>
<evidence type="ECO:0000256" key="17">
    <source>
        <dbReference type="SAM" id="MobiDB-lite"/>
    </source>
</evidence>
<dbReference type="InterPro" id="IPR029060">
    <property type="entry name" value="PIN-like_dom_sf"/>
</dbReference>
<reference evidence="20 21" key="1">
    <citation type="submission" date="2020-08" db="EMBL/GenBank/DDBJ databases">
        <title>Plant Genome Project.</title>
        <authorList>
            <person name="Zhang R.-G."/>
        </authorList>
    </citation>
    <scope>NUCLEOTIDE SEQUENCE [LARGE SCALE GENOMIC DNA]</scope>
    <source>
        <tissue evidence="20">Rhizome</tissue>
    </source>
</reference>
<dbReference type="CDD" id="cd09857">
    <property type="entry name" value="PIN_EXO1"/>
    <property type="match status" value="1"/>
</dbReference>
<dbReference type="SUPFAM" id="SSF88723">
    <property type="entry name" value="PIN domain-like"/>
    <property type="match status" value="1"/>
</dbReference>
<comment type="similarity">
    <text evidence="3">Belongs to the XPG/RAD2 endonuclease family. EXO1 subfamily.</text>
</comment>
<protein>
    <recommendedName>
        <fullName evidence="4">Exonuclease 1</fullName>
    </recommendedName>
</protein>
<evidence type="ECO:0000256" key="14">
    <source>
        <dbReference type="ARBA" id="ARBA00023204"/>
    </source>
</evidence>
<dbReference type="SMART" id="SM00279">
    <property type="entry name" value="HhH2"/>
    <property type="match status" value="1"/>
</dbReference>
<evidence type="ECO:0000256" key="3">
    <source>
        <dbReference type="ARBA" id="ARBA00010563"/>
    </source>
</evidence>
<evidence type="ECO:0000256" key="4">
    <source>
        <dbReference type="ARBA" id="ARBA00020324"/>
    </source>
</evidence>
<keyword evidence="12" id="KW-0267">Excision nuclease</keyword>
<keyword evidence="13" id="KW-0238">DNA-binding</keyword>
<keyword evidence="6" id="KW-0479">Metal-binding</keyword>
<feature type="compositionally biased region" description="Low complexity" evidence="17">
    <location>
        <begin position="407"/>
        <end position="426"/>
    </location>
</feature>